<dbReference type="InterPro" id="IPR021586">
    <property type="entry name" value="Tscrpt_reg_TrmB_C"/>
</dbReference>
<feature type="domain" description="Transcription regulator TrmB N-terminal" evidence="1">
    <location>
        <begin position="2"/>
        <end position="71"/>
    </location>
</feature>
<dbReference type="STRING" id="284581.AMD01_10525"/>
<dbReference type="AlphaFoldDB" id="A0A0M0L5W7"/>
<dbReference type="InterPro" id="IPR036388">
    <property type="entry name" value="WH-like_DNA-bd_sf"/>
</dbReference>
<proteinExistence type="predicted"/>
<sequence length="252" mass="29323">MLQEFGYSQYESQVYETLLAGTEPMDATSIVSHSQVPKAKVYEVLNRMIDKGLIMNTVSEKKKLYHAIPLESVIKKLTYEFEQNVEELKKKKIERSFSDDRVWSLKAHSTIFAQTEEMIHHAKTTIFMSSWSENLIPYLPLLEEKEASGIEVEILSIGAIETSLKHVHILVPIDEHDRLEKSHLIVIDEEDAVFAGIENDQWKAIKTMSQPFVKFFTDFFYHDVALARITERFHDQLVDDEVTKKLLTRLRY</sequence>
<dbReference type="InterPro" id="IPR002831">
    <property type="entry name" value="Tscrpt_reg_TrmB_N"/>
</dbReference>
<dbReference type="InterPro" id="IPR036390">
    <property type="entry name" value="WH_DNA-bd_sf"/>
</dbReference>
<evidence type="ECO:0000259" key="1">
    <source>
        <dbReference type="Pfam" id="PF01978"/>
    </source>
</evidence>
<dbReference type="PATRIC" id="fig|284581.3.peg.2199"/>
<dbReference type="Pfam" id="PF01978">
    <property type="entry name" value="TrmB"/>
    <property type="match status" value="1"/>
</dbReference>
<name>A0A0M0L5W7_9BACI</name>
<feature type="domain" description="Transcription regulator TrmB C-terminal" evidence="2">
    <location>
        <begin position="102"/>
        <end position="222"/>
    </location>
</feature>
<dbReference type="Gene3D" id="1.10.10.10">
    <property type="entry name" value="Winged helix-like DNA-binding domain superfamily/Winged helix DNA-binding domain"/>
    <property type="match status" value="1"/>
</dbReference>
<keyword evidence="4" id="KW-1185">Reference proteome</keyword>
<dbReference type="PANTHER" id="PTHR34293">
    <property type="entry name" value="HTH-TYPE TRANSCRIPTIONAL REGULATOR TRMBL2"/>
    <property type="match status" value="1"/>
</dbReference>
<organism evidence="3 4">
    <name type="scientific">Priestia koreensis</name>
    <dbReference type="NCBI Taxonomy" id="284581"/>
    <lineage>
        <taxon>Bacteria</taxon>
        <taxon>Bacillati</taxon>
        <taxon>Bacillota</taxon>
        <taxon>Bacilli</taxon>
        <taxon>Bacillales</taxon>
        <taxon>Bacillaceae</taxon>
        <taxon>Priestia</taxon>
    </lineage>
</organism>
<accession>A0A0M0L5W7</accession>
<evidence type="ECO:0000313" key="4">
    <source>
        <dbReference type="Proteomes" id="UP000037558"/>
    </source>
</evidence>
<dbReference type="OrthoDB" id="1493540at2"/>
<dbReference type="Proteomes" id="UP000037558">
    <property type="component" value="Unassembled WGS sequence"/>
</dbReference>
<dbReference type="EMBL" id="LILC01000013">
    <property type="protein sequence ID" value="KOO46277.1"/>
    <property type="molecule type" value="Genomic_DNA"/>
</dbReference>
<dbReference type="CDD" id="cd09124">
    <property type="entry name" value="PLDc_like_TrmB_middle"/>
    <property type="match status" value="1"/>
</dbReference>
<evidence type="ECO:0000259" key="2">
    <source>
        <dbReference type="Pfam" id="PF11495"/>
    </source>
</evidence>
<gene>
    <name evidence="3" type="ORF">AMD01_10525</name>
</gene>
<reference evidence="4" key="1">
    <citation type="submission" date="2015-08" db="EMBL/GenBank/DDBJ databases">
        <title>Fjat-14210 dsm16467.</title>
        <authorList>
            <person name="Liu B."/>
            <person name="Wang J."/>
            <person name="Zhu Y."/>
            <person name="Liu G."/>
            <person name="Chen Q."/>
            <person name="Chen Z."/>
            <person name="Lan J."/>
            <person name="Che J."/>
            <person name="Ge C."/>
            <person name="Shi H."/>
            <person name="Pan Z."/>
            <person name="Liu X."/>
        </authorList>
    </citation>
    <scope>NUCLEOTIDE SEQUENCE [LARGE SCALE GENOMIC DNA]</scope>
    <source>
        <strain evidence="4">DSM 16467</strain>
    </source>
</reference>
<dbReference type="RefSeq" id="WP_053401353.1">
    <property type="nucleotide sequence ID" value="NZ_JAMAUM010000005.1"/>
</dbReference>
<protein>
    <submittedName>
        <fullName evidence="3">TrmB family transcriptional regulator</fullName>
    </submittedName>
</protein>
<dbReference type="InterPro" id="IPR051797">
    <property type="entry name" value="TrmB-like"/>
</dbReference>
<comment type="caution">
    <text evidence="3">The sequence shown here is derived from an EMBL/GenBank/DDBJ whole genome shotgun (WGS) entry which is preliminary data.</text>
</comment>
<dbReference type="PANTHER" id="PTHR34293:SF1">
    <property type="entry name" value="HTH-TYPE TRANSCRIPTIONAL REGULATOR TRMBL2"/>
    <property type="match status" value="1"/>
</dbReference>
<evidence type="ECO:0000313" key="3">
    <source>
        <dbReference type="EMBL" id="KOO46277.1"/>
    </source>
</evidence>
<dbReference type="Pfam" id="PF11495">
    <property type="entry name" value="Regulator_TrmB"/>
    <property type="match status" value="1"/>
</dbReference>
<dbReference type="SUPFAM" id="SSF46785">
    <property type="entry name" value="Winged helix' DNA-binding domain"/>
    <property type="match status" value="1"/>
</dbReference>